<keyword evidence="2" id="KW-0378">Hydrolase</keyword>
<name>A0A6B9LGP2_9CAUD</name>
<keyword evidence="2" id="KW-0269">Exonuclease</keyword>
<dbReference type="SUPFAM" id="SSF53098">
    <property type="entry name" value="Ribonuclease H-like"/>
    <property type="match status" value="1"/>
</dbReference>
<dbReference type="CDD" id="cd06127">
    <property type="entry name" value="DEDDh"/>
    <property type="match status" value="1"/>
</dbReference>
<dbReference type="PANTHER" id="PTHR30231">
    <property type="entry name" value="DNA POLYMERASE III SUBUNIT EPSILON"/>
    <property type="match status" value="1"/>
</dbReference>
<dbReference type="Gene3D" id="3.30.420.10">
    <property type="entry name" value="Ribonuclease H-like superfamily/Ribonuclease H"/>
    <property type="match status" value="1"/>
</dbReference>
<dbReference type="GO" id="GO:0045004">
    <property type="term" value="P:DNA replication proofreading"/>
    <property type="evidence" value="ECO:0007669"/>
    <property type="project" value="TreeGrafter"/>
</dbReference>
<accession>A0A6B9LGP2</accession>
<proteinExistence type="predicted"/>
<dbReference type="GO" id="GO:0003676">
    <property type="term" value="F:nucleic acid binding"/>
    <property type="evidence" value="ECO:0007669"/>
    <property type="project" value="InterPro"/>
</dbReference>
<dbReference type="Proteomes" id="UP000464671">
    <property type="component" value="Segment"/>
</dbReference>
<feature type="domain" description="Exonuclease" evidence="1">
    <location>
        <begin position="7"/>
        <end position="173"/>
    </location>
</feature>
<protein>
    <submittedName>
        <fullName evidence="2">Exonuclease</fullName>
    </submittedName>
</protein>
<dbReference type="GO" id="GO:0008408">
    <property type="term" value="F:3'-5' exonuclease activity"/>
    <property type="evidence" value="ECO:0007669"/>
    <property type="project" value="TreeGrafter"/>
</dbReference>
<evidence type="ECO:0000313" key="2">
    <source>
        <dbReference type="EMBL" id="QHB40956.1"/>
    </source>
</evidence>
<organism evidence="2 3">
    <name type="scientific">Flavobacterium phage vB_FspS_tant8-1</name>
    <dbReference type="NCBI Taxonomy" id="2686278"/>
    <lineage>
        <taxon>Viruses</taxon>
        <taxon>Duplodnaviria</taxon>
        <taxon>Heunggongvirae</taxon>
        <taxon>Uroviricota</taxon>
        <taxon>Caudoviricetes</taxon>
        <taxon>Tantvirus</taxon>
        <taxon>Tantvirus tant</taxon>
    </lineage>
</organism>
<dbReference type="InterPro" id="IPR036397">
    <property type="entry name" value="RNaseH_sf"/>
</dbReference>
<evidence type="ECO:0000313" key="3">
    <source>
        <dbReference type="Proteomes" id="UP000464671"/>
    </source>
</evidence>
<reference evidence="2 3" key="1">
    <citation type="journal article" date="2020" name="Viruses">
        <title>Diversity and Host Interactions Among Virulent and Temperate Baltic Sea Flavobacterium Phages.</title>
        <authorList>
            <person name="Nilsson E."/>
            <person name="Bayfield O.W."/>
            <person name="Lundin D."/>
            <person name="Antson A.A."/>
            <person name="Holmfeldt K."/>
        </authorList>
    </citation>
    <scope>NUCLEOTIDE SEQUENCE [LARGE SCALE GENOMIC DNA]</scope>
</reference>
<dbReference type="Pfam" id="PF00929">
    <property type="entry name" value="RNase_T"/>
    <property type="match status" value="1"/>
</dbReference>
<dbReference type="FunFam" id="3.30.420.10:FF:000045">
    <property type="entry name" value="3'-5' exonuclease DinG"/>
    <property type="match status" value="1"/>
</dbReference>
<dbReference type="InterPro" id="IPR013520">
    <property type="entry name" value="Ribonucl_H"/>
</dbReference>
<sequence>MIKLTKPIVFFDLETTGVSITSDKVVQIAITKIFPNGEIMNKSKLINPERPIPKEATEVHGITDDMVKDAPTFKQIAKALKDEFDGCDIGGFNSDNFDIPLLSTEFEKCGIVFPDDDVCPIDVLKIERIVNSHKLGETFKRYTGNDLENAHDASADTDATRIVLEHQIPKLIEILKQEIEDFDGELTPEIIDKFCQGENQRFDFAGKTYIKDGIVYWSFGKCKDKNVLDDKNYLNWVLANDFPLETKNKLKSLLNK</sequence>
<gene>
    <name evidence="2" type="ORF">tant81_gp025</name>
</gene>
<dbReference type="EMBL" id="MN812239">
    <property type="protein sequence ID" value="QHB40956.1"/>
    <property type="molecule type" value="Genomic_DNA"/>
</dbReference>
<keyword evidence="3" id="KW-1185">Reference proteome</keyword>
<evidence type="ECO:0000259" key="1">
    <source>
        <dbReference type="SMART" id="SM00479"/>
    </source>
</evidence>
<keyword evidence="2" id="KW-0540">Nuclease</keyword>
<dbReference type="InterPro" id="IPR012337">
    <property type="entry name" value="RNaseH-like_sf"/>
</dbReference>
<dbReference type="SMART" id="SM00479">
    <property type="entry name" value="EXOIII"/>
    <property type="match status" value="1"/>
</dbReference>
<dbReference type="PANTHER" id="PTHR30231:SF41">
    <property type="entry name" value="DNA POLYMERASE III SUBUNIT EPSILON"/>
    <property type="match status" value="1"/>
</dbReference>